<dbReference type="Proteomes" id="UP001341840">
    <property type="component" value="Unassembled WGS sequence"/>
</dbReference>
<sequence length="105" mass="12358">MCFGCHFHRRRSDRFREVINLSDDSESDKKYVPVGLGEELELFGRRSMWRMIGPGTVRNNIFTFLATNQSLNEDEFYLSLGWQQFREVEDSLRGVNQGMQILFSN</sequence>
<protein>
    <submittedName>
        <fullName evidence="1">Uncharacterized protein</fullName>
    </submittedName>
</protein>
<name>A0ABU6UJN3_9FABA</name>
<evidence type="ECO:0000313" key="1">
    <source>
        <dbReference type="EMBL" id="MED6161259.1"/>
    </source>
</evidence>
<reference evidence="1 2" key="1">
    <citation type="journal article" date="2023" name="Plants (Basel)">
        <title>Bridging the Gap: Combining Genomics and Transcriptomics Approaches to Understand Stylosanthes scabra, an Orphan Legume from the Brazilian Caatinga.</title>
        <authorList>
            <person name="Ferreira-Neto J.R.C."/>
            <person name="da Silva M.D."/>
            <person name="Binneck E."/>
            <person name="de Melo N.F."/>
            <person name="da Silva R.H."/>
            <person name="de Melo A.L.T.M."/>
            <person name="Pandolfi V."/>
            <person name="Bustamante F.O."/>
            <person name="Brasileiro-Vidal A.C."/>
            <person name="Benko-Iseppon A.M."/>
        </authorList>
    </citation>
    <scope>NUCLEOTIDE SEQUENCE [LARGE SCALE GENOMIC DNA]</scope>
    <source>
        <tissue evidence="1">Leaves</tissue>
    </source>
</reference>
<evidence type="ECO:0000313" key="2">
    <source>
        <dbReference type="Proteomes" id="UP001341840"/>
    </source>
</evidence>
<keyword evidence="2" id="KW-1185">Reference proteome</keyword>
<accession>A0ABU6UJN3</accession>
<comment type="caution">
    <text evidence="1">The sequence shown here is derived from an EMBL/GenBank/DDBJ whole genome shotgun (WGS) entry which is preliminary data.</text>
</comment>
<proteinExistence type="predicted"/>
<gene>
    <name evidence="1" type="ORF">PIB30_059038</name>
</gene>
<organism evidence="1 2">
    <name type="scientific">Stylosanthes scabra</name>
    <dbReference type="NCBI Taxonomy" id="79078"/>
    <lineage>
        <taxon>Eukaryota</taxon>
        <taxon>Viridiplantae</taxon>
        <taxon>Streptophyta</taxon>
        <taxon>Embryophyta</taxon>
        <taxon>Tracheophyta</taxon>
        <taxon>Spermatophyta</taxon>
        <taxon>Magnoliopsida</taxon>
        <taxon>eudicotyledons</taxon>
        <taxon>Gunneridae</taxon>
        <taxon>Pentapetalae</taxon>
        <taxon>rosids</taxon>
        <taxon>fabids</taxon>
        <taxon>Fabales</taxon>
        <taxon>Fabaceae</taxon>
        <taxon>Papilionoideae</taxon>
        <taxon>50 kb inversion clade</taxon>
        <taxon>dalbergioids sensu lato</taxon>
        <taxon>Dalbergieae</taxon>
        <taxon>Pterocarpus clade</taxon>
        <taxon>Stylosanthes</taxon>
    </lineage>
</organism>
<dbReference type="EMBL" id="JASCZI010121332">
    <property type="protein sequence ID" value="MED6161259.1"/>
    <property type="molecule type" value="Genomic_DNA"/>
</dbReference>